<dbReference type="Proteomes" id="UP000237347">
    <property type="component" value="Unassembled WGS sequence"/>
</dbReference>
<dbReference type="GO" id="GO:0010436">
    <property type="term" value="F:carotenoid dioxygenase activity"/>
    <property type="evidence" value="ECO:0007669"/>
    <property type="project" value="TreeGrafter"/>
</dbReference>
<organism evidence="7 8">
    <name type="scientific">Quercus suber</name>
    <name type="common">Cork oak</name>
    <dbReference type="NCBI Taxonomy" id="58331"/>
    <lineage>
        <taxon>Eukaryota</taxon>
        <taxon>Viridiplantae</taxon>
        <taxon>Streptophyta</taxon>
        <taxon>Embryophyta</taxon>
        <taxon>Tracheophyta</taxon>
        <taxon>Spermatophyta</taxon>
        <taxon>Magnoliopsida</taxon>
        <taxon>eudicotyledons</taxon>
        <taxon>Gunneridae</taxon>
        <taxon>Pentapetalae</taxon>
        <taxon>rosids</taxon>
        <taxon>fabids</taxon>
        <taxon>Fagales</taxon>
        <taxon>Fagaceae</taxon>
        <taxon>Quercus</taxon>
    </lineage>
</organism>
<evidence type="ECO:0000256" key="2">
    <source>
        <dbReference type="ARBA" id="ARBA00022723"/>
    </source>
</evidence>
<reference evidence="7 8" key="1">
    <citation type="journal article" date="2018" name="Sci. Data">
        <title>The draft genome sequence of cork oak.</title>
        <authorList>
            <person name="Ramos A.M."/>
            <person name="Usie A."/>
            <person name="Barbosa P."/>
            <person name="Barros P.M."/>
            <person name="Capote T."/>
            <person name="Chaves I."/>
            <person name="Simoes F."/>
            <person name="Abreu I."/>
            <person name="Carrasquinho I."/>
            <person name="Faro C."/>
            <person name="Guimaraes J.B."/>
            <person name="Mendonca D."/>
            <person name="Nobrega F."/>
            <person name="Rodrigues L."/>
            <person name="Saibo N.J.M."/>
            <person name="Varela M.C."/>
            <person name="Egas C."/>
            <person name="Matos J."/>
            <person name="Miguel C.M."/>
            <person name="Oliveira M.M."/>
            <person name="Ricardo C.P."/>
            <person name="Goncalves S."/>
        </authorList>
    </citation>
    <scope>NUCLEOTIDE SEQUENCE [LARGE SCALE GENOMIC DNA]</scope>
    <source>
        <strain evidence="8">cv. HL8</strain>
    </source>
</reference>
<gene>
    <name evidence="7" type="primary">CCD4_4</name>
    <name evidence="7" type="ORF">CFP56_023863</name>
</gene>
<evidence type="ECO:0000313" key="7">
    <source>
        <dbReference type="EMBL" id="KAK7835108.1"/>
    </source>
</evidence>
<accession>A0AAW0K846</accession>
<proteinExistence type="inferred from homology"/>
<dbReference type="GO" id="GO:0009570">
    <property type="term" value="C:chloroplast stroma"/>
    <property type="evidence" value="ECO:0007669"/>
    <property type="project" value="TreeGrafter"/>
</dbReference>
<evidence type="ECO:0000256" key="5">
    <source>
        <dbReference type="PIRSR" id="PIRSR604294-1"/>
    </source>
</evidence>
<protein>
    <submittedName>
        <fullName evidence="7">Carotenoid cleavage dioxygenase 4</fullName>
    </submittedName>
</protein>
<feature type="binding site" evidence="5">
    <location>
        <position position="408"/>
    </location>
    <ligand>
        <name>Fe cation</name>
        <dbReference type="ChEBI" id="CHEBI:24875"/>
        <note>catalytic</note>
    </ligand>
</feature>
<evidence type="ECO:0000256" key="3">
    <source>
        <dbReference type="ARBA" id="ARBA00022964"/>
    </source>
</evidence>
<keyword evidence="4 5" id="KW-0408">Iron</keyword>
<comment type="cofactor">
    <cofactor evidence="5">
        <name>Fe(2+)</name>
        <dbReference type="ChEBI" id="CHEBI:29033"/>
    </cofactor>
    <text evidence="5">Binds 1 Fe(2+) ion per subunit.</text>
</comment>
<feature type="binding site" evidence="5">
    <location>
        <position position="294"/>
    </location>
    <ligand>
        <name>Fe cation</name>
        <dbReference type="ChEBI" id="CHEBI:24875"/>
        <note>catalytic</note>
    </ligand>
</feature>
<feature type="binding site" evidence="5">
    <location>
        <position position="343"/>
    </location>
    <ligand>
        <name>Fe cation</name>
        <dbReference type="ChEBI" id="CHEBI:24875"/>
        <note>catalytic</note>
    </ligand>
</feature>
<evidence type="ECO:0000313" key="8">
    <source>
        <dbReference type="Proteomes" id="UP000237347"/>
    </source>
</evidence>
<comment type="caution">
    <text evidence="7">The sequence shown here is derived from an EMBL/GenBank/DDBJ whole genome shotgun (WGS) entry which is preliminary data.</text>
</comment>
<name>A0AAW0K846_QUESU</name>
<feature type="region of interest" description="Disordered" evidence="6">
    <location>
        <begin position="37"/>
        <end position="75"/>
    </location>
</feature>
<keyword evidence="3 7" id="KW-0223">Dioxygenase</keyword>
<dbReference type="GO" id="GO:0046872">
    <property type="term" value="F:metal ion binding"/>
    <property type="evidence" value="ECO:0007669"/>
    <property type="project" value="UniProtKB-KW"/>
</dbReference>
<dbReference type="GO" id="GO:0016121">
    <property type="term" value="P:carotene catabolic process"/>
    <property type="evidence" value="ECO:0007669"/>
    <property type="project" value="TreeGrafter"/>
</dbReference>
<sequence>MDNFSSSFLSTFSTQKLLYRTPPPPSSSPILNVRIEEKPQQTPTTITIQPTFTSTTPPPNTTSQTPSSIRSSSSNFLQSTKRKVEPSVLALIFNALDDIINTFIDPPIKPSVDPRHVLSQNFAPVLNELPPTECKVIQGSLPPSLNGAYIRNGPNPQFLPRGPYHLFDGDGMLHSLRISQGKASLCSRYVKTNKYTLEREAGFPLFPNVFSGFNGLTASAARGALFAARILTGQVDLSNGFGLANTSLVLFANRLLALGESDLPYSVKLSSNGDVETLGRYYFDGKLFMSMTSHPKIDFDTREVFAFRYGPVPPFLTYFRFDKNGVKQPDVPIFSMTRPSFFHDFAITKKYAIFADIQIVMNPLAMIAGGSLVGSDPSKVSRIGVIPRYAKDESEMKWFDVPGFNIIHAINAWDEEDGNAIEMVAPNILFVEHALERMELVHALVEKVRIDLNTGIVKRNLDFAVINPAYVGKKNKYVYAAVGDPMPKISGVVKLDLSKGDQREDCTVASRMYGEGCYGGEPFFVAREAAKNLDAEEDDGYVVSYVHDENTGESRFLVMDAKSPNLDLVATVKLPRRVPYGFHGLFVAESNLNKI</sequence>
<dbReference type="PANTHER" id="PTHR10543:SF46">
    <property type="entry name" value="CAROTENOID CLEAVAGE DIOXYGENASE 4, CHLOROPLASTIC-RELATED"/>
    <property type="match status" value="1"/>
</dbReference>
<feature type="binding site" evidence="5">
    <location>
        <position position="583"/>
    </location>
    <ligand>
        <name>Fe cation</name>
        <dbReference type="ChEBI" id="CHEBI:24875"/>
        <note>catalytic</note>
    </ligand>
</feature>
<feature type="compositionally biased region" description="Low complexity" evidence="6">
    <location>
        <begin position="40"/>
        <end position="74"/>
    </location>
</feature>
<comment type="similarity">
    <text evidence="1">Belongs to the carotenoid oxygenase family.</text>
</comment>
<dbReference type="EMBL" id="PKMF04000376">
    <property type="protein sequence ID" value="KAK7835108.1"/>
    <property type="molecule type" value="Genomic_DNA"/>
</dbReference>
<dbReference type="InterPro" id="IPR004294">
    <property type="entry name" value="Carotenoid_Oase"/>
</dbReference>
<keyword evidence="8" id="KW-1185">Reference proteome</keyword>
<keyword evidence="2 5" id="KW-0479">Metal-binding</keyword>
<evidence type="ECO:0000256" key="1">
    <source>
        <dbReference type="ARBA" id="ARBA00006787"/>
    </source>
</evidence>
<evidence type="ECO:0000256" key="6">
    <source>
        <dbReference type="SAM" id="MobiDB-lite"/>
    </source>
</evidence>
<dbReference type="PANTHER" id="PTHR10543">
    <property type="entry name" value="BETA-CAROTENE DIOXYGENASE"/>
    <property type="match status" value="1"/>
</dbReference>
<dbReference type="Pfam" id="PF03055">
    <property type="entry name" value="RPE65"/>
    <property type="match status" value="1"/>
</dbReference>
<evidence type="ECO:0000256" key="4">
    <source>
        <dbReference type="ARBA" id="ARBA00023004"/>
    </source>
</evidence>
<dbReference type="AlphaFoldDB" id="A0AAW0K846"/>
<keyword evidence="3 7" id="KW-0560">Oxidoreductase</keyword>